<dbReference type="EMBL" id="KN839870">
    <property type="protein sequence ID" value="KIJ60586.1"/>
    <property type="molecule type" value="Genomic_DNA"/>
</dbReference>
<sequence length="191" mass="21892">KMAEDTLSDEDLAILRAFALKVQSHMTMKTYEMLPFAFPTAPPPSWKSTQTRAATLSGVEPVLYDCCVNSCCCYVGPNADYDHCPYCNEPRLDARGKPRQQYTYVPLIPRLVGMFRNKEMAEKMTYRANHHHHTPDIFTDIFDGSVYQDLLRQKVRANNQNFSHHYFDDPCDIALGLATDGFAPFRKRKTT</sequence>
<dbReference type="HOGENOM" id="CLU_007337_2_0_1"/>
<proteinExistence type="predicted"/>
<keyword evidence="2" id="KW-1185">Reference proteome</keyword>
<protein>
    <submittedName>
        <fullName evidence="1">Uncharacterized protein</fullName>
    </submittedName>
</protein>
<evidence type="ECO:0000313" key="2">
    <source>
        <dbReference type="Proteomes" id="UP000053820"/>
    </source>
</evidence>
<feature type="non-terminal residue" evidence="1">
    <location>
        <position position="191"/>
    </location>
</feature>
<evidence type="ECO:0000313" key="1">
    <source>
        <dbReference type="EMBL" id="KIJ60586.1"/>
    </source>
</evidence>
<name>A0A0C9WAM2_9AGAM</name>
<accession>A0A0C9WAM2</accession>
<dbReference type="Proteomes" id="UP000053820">
    <property type="component" value="Unassembled WGS sequence"/>
</dbReference>
<dbReference type="AlphaFoldDB" id="A0A0C9WAM2"/>
<gene>
    <name evidence="1" type="ORF">HYDPIDRAFT_63201</name>
</gene>
<feature type="non-terminal residue" evidence="1">
    <location>
        <position position="1"/>
    </location>
</feature>
<organism evidence="1 2">
    <name type="scientific">Hydnomerulius pinastri MD-312</name>
    <dbReference type="NCBI Taxonomy" id="994086"/>
    <lineage>
        <taxon>Eukaryota</taxon>
        <taxon>Fungi</taxon>
        <taxon>Dikarya</taxon>
        <taxon>Basidiomycota</taxon>
        <taxon>Agaricomycotina</taxon>
        <taxon>Agaricomycetes</taxon>
        <taxon>Agaricomycetidae</taxon>
        <taxon>Boletales</taxon>
        <taxon>Boletales incertae sedis</taxon>
        <taxon>Leucogyrophana</taxon>
    </lineage>
</organism>
<reference evidence="1 2" key="1">
    <citation type="submission" date="2014-04" db="EMBL/GenBank/DDBJ databases">
        <title>Evolutionary Origins and Diversification of the Mycorrhizal Mutualists.</title>
        <authorList>
            <consortium name="DOE Joint Genome Institute"/>
            <consortium name="Mycorrhizal Genomics Consortium"/>
            <person name="Kohler A."/>
            <person name="Kuo A."/>
            <person name="Nagy L.G."/>
            <person name="Floudas D."/>
            <person name="Copeland A."/>
            <person name="Barry K.W."/>
            <person name="Cichocki N."/>
            <person name="Veneault-Fourrey C."/>
            <person name="LaButti K."/>
            <person name="Lindquist E.A."/>
            <person name="Lipzen A."/>
            <person name="Lundell T."/>
            <person name="Morin E."/>
            <person name="Murat C."/>
            <person name="Riley R."/>
            <person name="Ohm R."/>
            <person name="Sun H."/>
            <person name="Tunlid A."/>
            <person name="Henrissat B."/>
            <person name="Grigoriev I.V."/>
            <person name="Hibbett D.S."/>
            <person name="Martin F."/>
        </authorList>
    </citation>
    <scope>NUCLEOTIDE SEQUENCE [LARGE SCALE GENOMIC DNA]</scope>
    <source>
        <strain evidence="1 2">MD-312</strain>
    </source>
</reference>
<dbReference type="OrthoDB" id="3257409at2759"/>